<reference evidence="2 3" key="1">
    <citation type="journal article" date="2019" name="Commun. Biol.">
        <title>The bagworm genome reveals a unique fibroin gene that provides high tensile strength.</title>
        <authorList>
            <person name="Kono N."/>
            <person name="Nakamura H."/>
            <person name="Ohtoshi R."/>
            <person name="Tomita M."/>
            <person name="Numata K."/>
            <person name="Arakawa K."/>
        </authorList>
    </citation>
    <scope>NUCLEOTIDE SEQUENCE [LARGE SCALE GENOMIC DNA]</scope>
</reference>
<evidence type="ECO:0000313" key="3">
    <source>
        <dbReference type="Proteomes" id="UP000299102"/>
    </source>
</evidence>
<protein>
    <submittedName>
        <fullName evidence="2">Uncharacterized protein</fullName>
    </submittedName>
</protein>
<evidence type="ECO:0000313" key="2">
    <source>
        <dbReference type="EMBL" id="GBP43027.1"/>
    </source>
</evidence>
<dbReference type="AlphaFoldDB" id="A0A4C1VYW7"/>
<comment type="caution">
    <text evidence="2">The sequence shown here is derived from an EMBL/GenBank/DDBJ whole genome shotgun (WGS) entry which is preliminary data.</text>
</comment>
<dbReference type="Proteomes" id="UP000299102">
    <property type="component" value="Unassembled WGS sequence"/>
</dbReference>
<name>A0A4C1VYW7_EUMVA</name>
<accession>A0A4C1VYW7</accession>
<dbReference type="EMBL" id="BGZK01000428">
    <property type="protein sequence ID" value="GBP43027.1"/>
    <property type="molecule type" value="Genomic_DNA"/>
</dbReference>
<feature type="region of interest" description="Disordered" evidence="1">
    <location>
        <begin position="60"/>
        <end position="102"/>
    </location>
</feature>
<evidence type="ECO:0000256" key="1">
    <source>
        <dbReference type="SAM" id="MobiDB-lite"/>
    </source>
</evidence>
<gene>
    <name evidence="2" type="ORF">EVAR_49515_1</name>
</gene>
<organism evidence="2 3">
    <name type="scientific">Eumeta variegata</name>
    <name type="common">Bagworm moth</name>
    <name type="synonym">Eumeta japonica</name>
    <dbReference type="NCBI Taxonomy" id="151549"/>
    <lineage>
        <taxon>Eukaryota</taxon>
        <taxon>Metazoa</taxon>
        <taxon>Ecdysozoa</taxon>
        <taxon>Arthropoda</taxon>
        <taxon>Hexapoda</taxon>
        <taxon>Insecta</taxon>
        <taxon>Pterygota</taxon>
        <taxon>Neoptera</taxon>
        <taxon>Endopterygota</taxon>
        <taxon>Lepidoptera</taxon>
        <taxon>Glossata</taxon>
        <taxon>Ditrysia</taxon>
        <taxon>Tineoidea</taxon>
        <taxon>Psychidae</taxon>
        <taxon>Oiketicinae</taxon>
        <taxon>Eumeta</taxon>
    </lineage>
</organism>
<feature type="compositionally biased region" description="Basic residues" evidence="1">
    <location>
        <begin position="72"/>
        <end position="87"/>
    </location>
</feature>
<keyword evidence="3" id="KW-1185">Reference proteome</keyword>
<sequence>MDVPPPALRGARKIDYIGSRYVTTGTELLILIGDVPPPRNPNAAAAGINCGAARARARDADGTQLGCESSKRPPRHRSERTRLRTTCRSRINTGRPAGGRGGCKFPGAVLPFIGRSSALNIHRP</sequence>
<proteinExistence type="predicted"/>